<protein>
    <submittedName>
        <fullName evidence="2">Uncharacterized protein</fullName>
    </submittedName>
</protein>
<reference evidence="3" key="1">
    <citation type="journal article" date="2019" name="Int. J. Syst. Evol. Microbiol.">
        <title>The Global Catalogue of Microorganisms (GCM) 10K type strain sequencing project: providing services to taxonomists for standard genome sequencing and annotation.</title>
        <authorList>
            <consortium name="The Broad Institute Genomics Platform"/>
            <consortium name="The Broad Institute Genome Sequencing Center for Infectious Disease"/>
            <person name="Wu L."/>
            <person name="Ma J."/>
        </authorList>
    </citation>
    <scope>NUCLEOTIDE SEQUENCE [LARGE SCALE GENOMIC DNA]</scope>
    <source>
        <strain evidence="3">CCUG 66188</strain>
    </source>
</reference>
<feature type="region of interest" description="Disordered" evidence="1">
    <location>
        <begin position="28"/>
        <end position="86"/>
    </location>
</feature>
<dbReference type="Proteomes" id="UP001596353">
    <property type="component" value="Unassembled WGS sequence"/>
</dbReference>
<organism evidence="2 3">
    <name type="scientific">Sulfitobacter porphyrae</name>
    <dbReference type="NCBI Taxonomy" id="1246864"/>
    <lineage>
        <taxon>Bacteria</taxon>
        <taxon>Pseudomonadati</taxon>
        <taxon>Pseudomonadota</taxon>
        <taxon>Alphaproteobacteria</taxon>
        <taxon>Rhodobacterales</taxon>
        <taxon>Roseobacteraceae</taxon>
        <taxon>Sulfitobacter</taxon>
    </lineage>
</organism>
<comment type="caution">
    <text evidence="2">The sequence shown here is derived from an EMBL/GenBank/DDBJ whole genome shotgun (WGS) entry which is preliminary data.</text>
</comment>
<evidence type="ECO:0000313" key="3">
    <source>
        <dbReference type="Proteomes" id="UP001596353"/>
    </source>
</evidence>
<keyword evidence="3" id="KW-1185">Reference proteome</keyword>
<evidence type="ECO:0000256" key="1">
    <source>
        <dbReference type="SAM" id="MobiDB-lite"/>
    </source>
</evidence>
<accession>A0ABW2B2X1</accession>
<proteinExistence type="predicted"/>
<name>A0ABW2B2X1_9RHOB</name>
<gene>
    <name evidence="2" type="ORF">ACFQFQ_11835</name>
</gene>
<dbReference type="EMBL" id="JBHSWG010000001">
    <property type="protein sequence ID" value="MFC6760025.1"/>
    <property type="molecule type" value="Genomic_DNA"/>
</dbReference>
<evidence type="ECO:0000313" key="2">
    <source>
        <dbReference type="EMBL" id="MFC6760025.1"/>
    </source>
</evidence>
<sequence>MNQIINMIIRQVMHQLVRRGVNAGFDQASKIGKRRNQPEVDADGNPVQQRQLTPEERAERRARRQARQNTGHAKQSMKAMRRFSKF</sequence>